<feature type="region of interest" description="Disordered" evidence="1">
    <location>
        <begin position="361"/>
        <end position="386"/>
    </location>
</feature>
<dbReference type="PANTHER" id="PTHR33985:SF2">
    <property type="entry name" value="EXPRESSED PROTEIN"/>
    <property type="match status" value="1"/>
</dbReference>
<dbReference type="PANTHER" id="PTHR33985">
    <property type="entry name" value="OS02G0491300 PROTEIN-RELATED"/>
    <property type="match status" value="1"/>
</dbReference>
<accession>Q2RBH3</accession>
<feature type="compositionally biased region" description="Basic and acidic residues" evidence="1">
    <location>
        <begin position="367"/>
        <end position="385"/>
    </location>
</feature>
<reference evidence="2" key="1">
    <citation type="journal article" date="2005" name="BMC Biol.">
        <title>The sequence of rice chromosomes 11 and 12, rich in disease resistance genes and recent gene duplications.</title>
        <authorList>
            <consortium name="The rice chromosomes 11 and 12 sequencing consortia"/>
        </authorList>
    </citation>
    <scope>NUCLEOTIDE SEQUENCE [LARGE SCALE GENOMIC DNA]</scope>
</reference>
<dbReference type="InterPro" id="IPR052806">
    <property type="entry name" value="Fasciclin-like_AGP"/>
</dbReference>
<dbReference type="EMBL" id="DP000010">
    <property type="protein sequence ID" value="ABA91138.1"/>
    <property type="molecule type" value="Genomic_DNA"/>
</dbReference>
<feature type="region of interest" description="Disordered" evidence="1">
    <location>
        <begin position="151"/>
        <end position="171"/>
    </location>
</feature>
<gene>
    <name evidence="2" type="ordered locus">LOC_Os11g02020</name>
</gene>
<dbReference type="AlphaFoldDB" id="Q2RBH3"/>
<evidence type="ECO:0000313" key="2">
    <source>
        <dbReference type="EMBL" id="ABA91138.1"/>
    </source>
</evidence>
<reference evidence="2" key="3">
    <citation type="submission" date="2006-01" db="EMBL/GenBank/DDBJ databases">
        <authorList>
            <person name="Buell R."/>
        </authorList>
    </citation>
    <scope>NUCLEOTIDE SEQUENCE</scope>
</reference>
<evidence type="ECO:0000256" key="1">
    <source>
        <dbReference type="SAM" id="MobiDB-lite"/>
    </source>
</evidence>
<organism evidence="2">
    <name type="scientific">Oryza sativa subsp. japonica</name>
    <name type="common">Rice</name>
    <dbReference type="NCBI Taxonomy" id="39947"/>
    <lineage>
        <taxon>Eukaryota</taxon>
        <taxon>Viridiplantae</taxon>
        <taxon>Streptophyta</taxon>
        <taxon>Embryophyta</taxon>
        <taxon>Tracheophyta</taxon>
        <taxon>Spermatophyta</taxon>
        <taxon>Magnoliopsida</taxon>
        <taxon>Liliopsida</taxon>
        <taxon>Poales</taxon>
        <taxon>Poaceae</taxon>
        <taxon>BOP clade</taxon>
        <taxon>Oryzoideae</taxon>
        <taxon>Oryzeae</taxon>
        <taxon>Oryzinae</taxon>
        <taxon>Oryza</taxon>
        <taxon>Oryza sativa</taxon>
    </lineage>
</organism>
<sequence>MIREAIDHYGFVALAMRVKFAELDRLPNMTVFPLDDQAIFVGEGHDDYVSARGPLPRRSRAPPHPRRHPAGRWEHRAVRAPPPLPPRLLLICGIWRGSFGGATRAPLVVQGRHGLPDIPPLLDTRHGRGEAEAAEAQHALLHLDAALRPRRRQGVEGPRRRRWRGLRRGSDPATAMLAAQDSPHLAPLPAGQVCHNPQLAIVDPRPARRRTFLGVHPRRLCHPRAYYDGGWVFIAFGHTPTPWLDYALLNGEPNLGMALVAATLSSPPSTTLHPCPLLSYPPKTSYNADDFPATEFNVAVGKWLSAVKFLPEQVPSNYSPPAWLLPRYVRLIDRPGREEALSPHIEKKRQQRKKAILAGLQLHSTAQKHDTSEKRGKNSKAEYNHRTQQATPMMQTCKGIQRKVCGYLHKGGCKAFIVENSKTVD</sequence>
<reference evidence="2" key="2">
    <citation type="submission" date="2005-04" db="EMBL/GenBank/DDBJ databases">
        <authorList>
            <person name="Buell C.R."/>
            <person name="Wing R.A."/>
            <person name="McCombie W.A."/>
            <person name="Ouyang S."/>
        </authorList>
    </citation>
    <scope>NUCLEOTIDE SEQUENCE</scope>
</reference>
<name>Q2RBH3_ORYSJ</name>
<proteinExistence type="predicted"/>
<feature type="region of interest" description="Disordered" evidence="1">
    <location>
        <begin position="51"/>
        <end position="72"/>
    </location>
</feature>
<feature type="compositionally biased region" description="Basic residues" evidence="1">
    <location>
        <begin position="55"/>
        <end position="70"/>
    </location>
</feature>
<protein>
    <submittedName>
        <fullName evidence="2">Retrotransposon protein, putative, Ty3-gypsy subclass</fullName>
    </submittedName>
</protein>